<feature type="transmembrane region" description="Helical" evidence="7">
    <location>
        <begin position="97"/>
        <end position="114"/>
    </location>
</feature>
<keyword evidence="7" id="KW-0472">Membrane</keyword>
<keyword evidence="7" id="KW-1133">Transmembrane helix</keyword>
<dbReference type="GO" id="GO:0005886">
    <property type="term" value="C:plasma membrane"/>
    <property type="evidence" value="ECO:0007669"/>
    <property type="project" value="TreeGrafter"/>
</dbReference>
<dbReference type="PANTHER" id="PTHR44936:SF10">
    <property type="entry name" value="SENSOR PROTEIN RSTB"/>
    <property type="match status" value="1"/>
</dbReference>
<dbReference type="Pfam" id="PF02518">
    <property type="entry name" value="HATPase_c"/>
    <property type="match status" value="1"/>
</dbReference>
<dbReference type="SUPFAM" id="SSF55874">
    <property type="entry name" value="ATPase domain of HSP90 chaperone/DNA topoisomerase II/histidine kinase"/>
    <property type="match status" value="1"/>
</dbReference>
<feature type="domain" description="Histidine kinase" evidence="8">
    <location>
        <begin position="207"/>
        <end position="415"/>
    </location>
</feature>
<protein>
    <recommendedName>
        <fullName evidence="2">histidine kinase</fullName>
        <ecNumber evidence="2">2.7.13.3</ecNumber>
    </recommendedName>
</protein>
<dbReference type="PRINTS" id="PR00344">
    <property type="entry name" value="BCTRLSENSOR"/>
</dbReference>
<dbReference type="InterPro" id="IPR004358">
    <property type="entry name" value="Sig_transdc_His_kin-like_C"/>
</dbReference>
<evidence type="ECO:0000256" key="3">
    <source>
        <dbReference type="ARBA" id="ARBA00022679"/>
    </source>
</evidence>
<feature type="transmembrane region" description="Helical" evidence="7">
    <location>
        <begin position="44"/>
        <end position="62"/>
    </location>
</feature>
<evidence type="ECO:0000256" key="1">
    <source>
        <dbReference type="ARBA" id="ARBA00000085"/>
    </source>
</evidence>
<proteinExistence type="predicted"/>
<gene>
    <name evidence="9" type="ORF">BEL05_13660</name>
</gene>
<feature type="transmembrane region" description="Helical" evidence="7">
    <location>
        <begin position="157"/>
        <end position="175"/>
    </location>
</feature>
<dbReference type="PROSITE" id="PS50109">
    <property type="entry name" value="HIS_KIN"/>
    <property type="match status" value="1"/>
</dbReference>
<accession>A0A1E5IRZ4</accession>
<keyword evidence="7" id="KW-0812">Transmembrane</keyword>
<reference evidence="9 10" key="1">
    <citation type="submission" date="2016-07" db="EMBL/GenBank/DDBJ databases">
        <title>Whole-genome of two Shewanella species isolated from a digestive organ of sea cucumber Apostichopus japonicus Selenka 1867.</title>
        <authorList>
            <person name="Hong H.-H."/>
            <person name="Choi H."/>
            <person name="Cheon S."/>
            <person name="Oh J.-S."/>
            <person name="Lee H.-G."/>
            <person name="Park C."/>
        </authorList>
    </citation>
    <scope>NUCLEOTIDE SEQUENCE [LARGE SCALE GENOMIC DNA]</scope>
    <source>
        <strain evidence="9 10">CSB03KR</strain>
    </source>
</reference>
<evidence type="ECO:0000313" key="10">
    <source>
        <dbReference type="Proteomes" id="UP000095230"/>
    </source>
</evidence>
<dbReference type="PANTHER" id="PTHR44936">
    <property type="entry name" value="SENSOR PROTEIN CREC"/>
    <property type="match status" value="1"/>
</dbReference>
<keyword evidence="6" id="KW-0067">ATP-binding</keyword>
<dbReference type="AlphaFoldDB" id="A0A1E5IRZ4"/>
<name>A0A1E5IRZ4_SHECO</name>
<keyword evidence="3" id="KW-0808">Transferase</keyword>
<dbReference type="GO" id="GO:0000155">
    <property type="term" value="F:phosphorelay sensor kinase activity"/>
    <property type="evidence" value="ECO:0007669"/>
    <property type="project" value="TreeGrafter"/>
</dbReference>
<dbReference type="STRING" id="23.BEL05_13660"/>
<keyword evidence="5 9" id="KW-0418">Kinase</keyword>
<evidence type="ECO:0000256" key="2">
    <source>
        <dbReference type="ARBA" id="ARBA00012438"/>
    </source>
</evidence>
<dbReference type="SMART" id="SM00387">
    <property type="entry name" value="HATPase_c"/>
    <property type="match status" value="1"/>
</dbReference>
<dbReference type="EMBL" id="MCBT01000043">
    <property type="protein sequence ID" value="OEG73310.1"/>
    <property type="molecule type" value="Genomic_DNA"/>
</dbReference>
<dbReference type="InterPro" id="IPR003594">
    <property type="entry name" value="HATPase_dom"/>
</dbReference>
<keyword evidence="4" id="KW-0547">Nucleotide-binding</keyword>
<comment type="catalytic activity">
    <reaction evidence="1">
        <text>ATP + protein L-histidine = ADP + protein N-phospho-L-histidine.</text>
        <dbReference type="EC" id="2.7.13.3"/>
    </reaction>
</comment>
<evidence type="ECO:0000259" key="8">
    <source>
        <dbReference type="PROSITE" id="PS50109"/>
    </source>
</evidence>
<dbReference type="EC" id="2.7.13.3" evidence="2"/>
<organism evidence="9 10">
    <name type="scientific">Shewanella colwelliana</name>
    <name type="common">Alteromonas colwelliana</name>
    <dbReference type="NCBI Taxonomy" id="23"/>
    <lineage>
        <taxon>Bacteria</taxon>
        <taxon>Pseudomonadati</taxon>
        <taxon>Pseudomonadota</taxon>
        <taxon>Gammaproteobacteria</taxon>
        <taxon>Alteromonadales</taxon>
        <taxon>Shewanellaceae</taxon>
        <taxon>Shewanella</taxon>
    </lineage>
</organism>
<feature type="transmembrane region" description="Helical" evidence="7">
    <location>
        <begin position="74"/>
        <end position="91"/>
    </location>
</feature>
<evidence type="ECO:0000256" key="4">
    <source>
        <dbReference type="ARBA" id="ARBA00022741"/>
    </source>
</evidence>
<dbReference type="InterPro" id="IPR005467">
    <property type="entry name" value="His_kinase_dom"/>
</dbReference>
<dbReference type="Proteomes" id="UP000095230">
    <property type="component" value="Unassembled WGS sequence"/>
</dbReference>
<sequence>MSSVVNFRYQASDQLALLRMMGLVLKLCLTFAFAETFGLSLHSPALNTALIIEAIYLGFTFWLRKPLFNSDSGLFIALLLDTLLWITWLYFSGGATNAFISLLLLPIAIAAVLLPKWAPWSLALLSNLAYSVMLFTVPDNEMQHHGMDMRSHYLGMWLNFVISSLVLTTSVALIAKRLRRQEAELGYMREAQLRQEKLLALGTASAQMAHQMATPLASLRLLVDELKEDEGAQNITLDEMLLALSVCDTRLAELRLATESIRAGEFKFVTLAQLLDTLTQQVSLLMPDISLELKPSQQEGELCIKYDASLLPALVALIENGARASGEATGEQKVTLSLRQGQYGDEIIIAVRDYGHGIPDSLLTQLGHKIVESPKGMGVALMLSHASFERLGGKLILGSDLAGGTVAQVHLPLLTS</sequence>
<comment type="caution">
    <text evidence="9">The sequence shown here is derived from an EMBL/GenBank/DDBJ whole genome shotgun (WGS) entry which is preliminary data.</text>
</comment>
<evidence type="ECO:0000313" key="9">
    <source>
        <dbReference type="EMBL" id="OEG73310.1"/>
    </source>
</evidence>
<evidence type="ECO:0000256" key="6">
    <source>
        <dbReference type="ARBA" id="ARBA00022840"/>
    </source>
</evidence>
<dbReference type="InterPro" id="IPR036890">
    <property type="entry name" value="HATPase_C_sf"/>
</dbReference>
<evidence type="ECO:0000256" key="7">
    <source>
        <dbReference type="SAM" id="Phobius"/>
    </source>
</evidence>
<dbReference type="InterPro" id="IPR050980">
    <property type="entry name" value="2C_sensor_his_kinase"/>
</dbReference>
<evidence type="ECO:0000256" key="5">
    <source>
        <dbReference type="ARBA" id="ARBA00022777"/>
    </source>
</evidence>
<dbReference type="Gene3D" id="3.30.565.10">
    <property type="entry name" value="Histidine kinase-like ATPase, C-terminal domain"/>
    <property type="match status" value="1"/>
</dbReference>
<dbReference type="GO" id="GO:0005524">
    <property type="term" value="F:ATP binding"/>
    <property type="evidence" value="ECO:0007669"/>
    <property type="project" value="UniProtKB-KW"/>
</dbReference>
<dbReference type="RefSeq" id="WP_069671487.1">
    <property type="nucleotide sequence ID" value="NZ_MCBT01000043.1"/>
</dbReference>